<reference evidence="2 3" key="1">
    <citation type="submission" date="2020-08" db="EMBL/GenBank/DDBJ databases">
        <title>Sequencing the genomes of 1000 actinobacteria strains.</title>
        <authorList>
            <person name="Klenk H.-P."/>
        </authorList>
    </citation>
    <scope>NUCLEOTIDE SEQUENCE [LARGE SCALE GENOMIC DNA]</scope>
    <source>
        <strain evidence="2 3">DSM 43150</strain>
    </source>
</reference>
<evidence type="ECO:0000313" key="2">
    <source>
        <dbReference type="EMBL" id="MBB4748408.1"/>
    </source>
</evidence>
<keyword evidence="1" id="KW-0472">Membrane</keyword>
<keyword evidence="1" id="KW-0812">Transmembrane</keyword>
<evidence type="ECO:0000313" key="3">
    <source>
        <dbReference type="Proteomes" id="UP000590511"/>
    </source>
</evidence>
<dbReference type="Proteomes" id="UP000590511">
    <property type="component" value="Unassembled WGS sequence"/>
</dbReference>
<name>A0A7W7HD88_9ACTN</name>
<protein>
    <submittedName>
        <fullName evidence="2">Uncharacterized protein</fullName>
    </submittedName>
</protein>
<evidence type="ECO:0000256" key="1">
    <source>
        <dbReference type="SAM" id="Phobius"/>
    </source>
</evidence>
<gene>
    <name evidence="2" type="ORF">BJ964_002569</name>
</gene>
<feature type="transmembrane region" description="Helical" evidence="1">
    <location>
        <begin position="12"/>
        <end position="40"/>
    </location>
</feature>
<keyword evidence="1" id="KW-1133">Transmembrane helix</keyword>
<comment type="caution">
    <text evidence="2">The sequence shown here is derived from an EMBL/GenBank/DDBJ whole genome shotgun (WGS) entry which is preliminary data.</text>
</comment>
<dbReference type="EMBL" id="JACHNC010000001">
    <property type="protein sequence ID" value="MBB4748408.1"/>
    <property type="molecule type" value="Genomic_DNA"/>
</dbReference>
<organism evidence="2 3">
    <name type="scientific">Actinoplanes lobatus</name>
    <dbReference type="NCBI Taxonomy" id="113568"/>
    <lineage>
        <taxon>Bacteria</taxon>
        <taxon>Bacillati</taxon>
        <taxon>Actinomycetota</taxon>
        <taxon>Actinomycetes</taxon>
        <taxon>Micromonosporales</taxon>
        <taxon>Micromonosporaceae</taxon>
        <taxon>Actinoplanes</taxon>
    </lineage>
</organism>
<dbReference type="AlphaFoldDB" id="A0A7W7HD88"/>
<accession>A0A7W7HD88</accession>
<sequence>MLSLLNFGASPFRVLFLLVLIVFGLTVLSNIVAATTSHLIDRRTKRMIERFGSHHG</sequence>
<proteinExistence type="predicted"/>